<evidence type="ECO:0000313" key="3">
    <source>
        <dbReference type="EMBL" id="KAK3324790.1"/>
    </source>
</evidence>
<proteinExistence type="predicted"/>
<comment type="caution">
    <text evidence="3">The sequence shown here is derived from an EMBL/GenBank/DDBJ whole genome shotgun (WGS) entry which is preliminary data.</text>
</comment>
<dbReference type="GO" id="GO:0016829">
    <property type="term" value="F:lyase activity"/>
    <property type="evidence" value="ECO:0007669"/>
    <property type="project" value="UniProtKB-KW"/>
</dbReference>
<dbReference type="Pfam" id="PF12708">
    <property type="entry name" value="Pect-lyase_RHGA_epim"/>
    <property type="match status" value="1"/>
</dbReference>
<dbReference type="InterPro" id="IPR024535">
    <property type="entry name" value="RHGA/B-epi-like_pectate_lyase"/>
</dbReference>
<accession>A0AAE0IGN1</accession>
<feature type="domain" description="Rhamnogalacturonase A/B/Epimerase-like pectate lyase" evidence="2">
    <location>
        <begin position="193"/>
        <end position="383"/>
    </location>
</feature>
<keyword evidence="4" id="KW-1185">Reference proteome</keyword>
<protein>
    <submittedName>
        <fullName evidence="3">Pectate lyase superfamily protein-domain-containing protein</fullName>
    </submittedName>
</protein>
<gene>
    <name evidence="3" type="ORF">B0T19DRAFT_444176</name>
</gene>
<evidence type="ECO:0000259" key="2">
    <source>
        <dbReference type="Pfam" id="PF12708"/>
    </source>
</evidence>
<dbReference type="PANTHER" id="PTHR33928">
    <property type="entry name" value="POLYGALACTURONASE QRT3"/>
    <property type="match status" value="1"/>
</dbReference>
<organism evidence="3 4">
    <name type="scientific">Cercophora scortea</name>
    <dbReference type="NCBI Taxonomy" id="314031"/>
    <lineage>
        <taxon>Eukaryota</taxon>
        <taxon>Fungi</taxon>
        <taxon>Dikarya</taxon>
        <taxon>Ascomycota</taxon>
        <taxon>Pezizomycotina</taxon>
        <taxon>Sordariomycetes</taxon>
        <taxon>Sordariomycetidae</taxon>
        <taxon>Sordariales</taxon>
        <taxon>Lasiosphaeriaceae</taxon>
        <taxon>Cercophora</taxon>
    </lineage>
</organism>
<dbReference type="EMBL" id="JAUEPO010000004">
    <property type="protein sequence ID" value="KAK3324790.1"/>
    <property type="molecule type" value="Genomic_DNA"/>
</dbReference>
<dbReference type="InterPro" id="IPR039279">
    <property type="entry name" value="QRT3-like"/>
</dbReference>
<reference evidence="3" key="1">
    <citation type="journal article" date="2023" name="Mol. Phylogenet. Evol.">
        <title>Genome-scale phylogeny and comparative genomics of the fungal order Sordariales.</title>
        <authorList>
            <person name="Hensen N."/>
            <person name="Bonometti L."/>
            <person name="Westerberg I."/>
            <person name="Brannstrom I.O."/>
            <person name="Guillou S."/>
            <person name="Cros-Aarteil S."/>
            <person name="Calhoun S."/>
            <person name="Haridas S."/>
            <person name="Kuo A."/>
            <person name="Mondo S."/>
            <person name="Pangilinan J."/>
            <person name="Riley R."/>
            <person name="LaButti K."/>
            <person name="Andreopoulos B."/>
            <person name="Lipzen A."/>
            <person name="Chen C."/>
            <person name="Yan M."/>
            <person name="Daum C."/>
            <person name="Ng V."/>
            <person name="Clum A."/>
            <person name="Steindorff A."/>
            <person name="Ohm R.A."/>
            <person name="Martin F."/>
            <person name="Silar P."/>
            <person name="Natvig D.O."/>
            <person name="Lalanne C."/>
            <person name="Gautier V."/>
            <person name="Ament-Velasquez S.L."/>
            <person name="Kruys A."/>
            <person name="Hutchinson M.I."/>
            <person name="Powell A.J."/>
            <person name="Barry K."/>
            <person name="Miller A.N."/>
            <person name="Grigoriev I.V."/>
            <person name="Debuchy R."/>
            <person name="Gladieux P."/>
            <person name="Hiltunen Thoren M."/>
            <person name="Johannesson H."/>
        </authorList>
    </citation>
    <scope>NUCLEOTIDE SEQUENCE</scope>
    <source>
        <strain evidence="3">SMH4131-1</strain>
    </source>
</reference>
<dbReference type="Proteomes" id="UP001286456">
    <property type="component" value="Unassembled WGS sequence"/>
</dbReference>
<reference evidence="3" key="2">
    <citation type="submission" date="2023-06" db="EMBL/GenBank/DDBJ databases">
        <authorList>
            <consortium name="Lawrence Berkeley National Laboratory"/>
            <person name="Haridas S."/>
            <person name="Hensen N."/>
            <person name="Bonometti L."/>
            <person name="Westerberg I."/>
            <person name="Brannstrom I.O."/>
            <person name="Guillou S."/>
            <person name="Cros-Aarteil S."/>
            <person name="Calhoun S."/>
            <person name="Kuo A."/>
            <person name="Mondo S."/>
            <person name="Pangilinan J."/>
            <person name="Riley R."/>
            <person name="Labutti K."/>
            <person name="Andreopoulos B."/>
            <person name="Lipzen A."/>
            <person name="Chen C."/>
            <person name="Yanf M."/>
            <person name="Daum C."/>
            <person name="Ng V."/>
            <person name="Clum A."/>
            <person name="Steindorff A."/>
            <person name="Ohm R."/>
            <person name="Martin F."/>
            <person name="Silar P."/>
            <person name="Natvig D."/>
            <person name="Lalanne C."/>
            <person name="Gautier V."/>
            <person name="Ament-Velasquez S.L."/>
            <person name="Kruys A."/>
            <person name="Hutchinson M.I."/>
            <person name="Powell A.J."/>
            <person name="Barry K."/>
            <person name="Miller A.N."/>
            <person name="Grigoriev I.V."/>
            <person name="Debuchy R."/>
            <person name="Gladieux P."/>
            <person name="Thoren M.H."/>
            <person name="Johannesson H."/>
        </authorList>
    </citation>
    <scope>NUCLEOTIDE SEQUENCE</scope>
    <source>
        <strain evidence="3">SMH4131-1</strain>
    </source>
</reference>
<dbReference type="GO" id="GO:0004650">
    <property type="term" value="F:polygalacturonase activity"/>
    <property type="evidence" value="ECO:0007669"/>
    <property type="project" value="InterPro"/>
</dbReference>
<dbReference type="PANTHER" id="PTHR33928:SF2">
    <property type="entry name" value="PECTATE LYASE SUPERFAMILY PROTEIN DOMAIN-CONTAINING PROTEIN-RELATED"/>
    <property type="match status" value="1"/>
</dbReference>
<dbReference type="InterPro" id="IPR011050">
    <property type="entry name" value="Pectin_lyase_fold/virulence"/>
</dbReference>
<sequence length="383" mass="41710">MIDDFVESWKLDDPTGSTSAGDFAAITETANKLKEVLLNPATASTSAIKRDSPNPPAPHPHRSPSFRRVTNSTLPYGTGANSTLEEARALIRKAQKEANIRNRERIANPRRNTYYARLSGKAAIRARAEDVQRFVVNETIAAAAALVAEADAVNATETDYSRFRATGTYWVEQMPHMGQIPYGGAANNNYKVFRNVKDYGAVGDGKTDDTAAINLAISDGGRCGPNCGSSSIKGALVYFPAGTYLISSPILMYYHTQMVGNPNAIPILKAAKSFVGLGLISSDVYTGLNNGQDEWFINQNNFFRQVRNMLIDVSGADMADTAGIHCSTAKSHMGIFAENGSGGFMSDLYFFYGAIGMRYGNQQFTTRHLVFSNCRTAIDMLWD</sequence>
<dbReference type="Gene3D" id="2.160.20.10">
    <property type="entry name" value="Single-stranded right-handed beta-helix, Pectin lyase-like"/>
    <property type="match status" value="1"/>
</dbReference>
<name>A0AAE0IGN1_9PEZI</name>
<dbReference type="AlphaFoldDB" id="A0AAE0IGN1"/>
<keyword evidence="3" id="KW-0456">Lyase</keyword>
<evidence type="ECO:0000313" key="4">
    <source>
        <dbReference type="Proteomes" id="UP001286456"/>
    </source>
</evidence>
<evidence type="ECO:0000256" key="1">
    <source>
        <dbReference type="SAM" id="MobiDB-lite"/>
    </source>
</evidence>
<feature type="region of interest" description="Disordered" evidence="1">
    <location>
        <begin position="45"/>
        <end position="70"/>
    </location>
</feature>
<dbReference type="InterPro" id="IPR012334">
    <property type="entry name" value="Pectin_lyas_fold"/>
</dbReference>
<dbReference type="SUPFAM" id="SSF51126">
    <property type="entry name" value="Pectin lyase-like"/>
    <property type="match status" value="1"/>
</dbReference>